<dbReference type="EMBL" id="BAAAOR010000047">
    <property type="protein sequence ID" value="GAA1547108.1"/>
    <property type="molecule type" value="Genomic_DNA"/>
</dbReference>
<dbReference type="SUPFAM" id="SSF75304">
    <property type="entry name" value="Amidase signature (AS) enzymes"/>
    <property type="match status" value="1"/>
</dbReference>
<proteinExistence type="predicted"/>
<dbReference type="RefSeq" id="WP_219996320.1">
    <property type="nucleotide sequence ID" value="NZ_BAAAOR010000047.1"/>
</dbReference>
<gene>
    <name evidence="2" type="ORF">GCM10009788_56550</name>
</gene>
<evidence type="ECO:0000313" key="3">
    <source>
        <dbReference type="Proteomes" id="UP001500842"/>
    </source>
</evidence>
<dbReference type="Gene3D" id="3.90.1300.10">
    <property type="entry name" value="Amidase signature (AS) domain"/>
    <property type="match status" value="1"/>
</dbReference>
<evidence type="ECO:0000313" key="2">
    <source>
        <dbReference type="EMBL" id="GAA1547108.1"/>
    </source>
</evidence>
<feature type="domain" description="Amidase" evidence="1">
    <location>
        <begin position="23"/>
        <end position="177"/>
    </location>
</feature>
<dbReference type="Proteomes" id="UP001500842">
    <property type="component" value="Unassembled WGS sequence"/>
</dbReference>
<comment type="caution">
    <text evidence="2">The sequence shown here is derived from an EMBL/GenBank/DDBJ whole genome shotgun (WGS) entry which is preliminary data.</text>
</comment>
<keyword evidence="3" id="KW-1185">Reference proteome</keyword>
<dbReference type="InterPro" id="IPR036928">
    <property type="entry name" value="AS_sf"/>
</dbReference>
<sequence length="381" mass="39180">MTLTSWDERVWRLRADPLVPGLAGGPLTGSSLAVPDVYDVAGLAMGAGNPDRLAAAKPADDDAPVVAALLAAGASLTGITQIDEFGYALTGANAHYGTPPNLPAPGRISGGSSSGSASAVALGEVSIGLGTDTAGAIRVPASYQGLFGIRTTHGTVTRAGMLPLAPSFDAVGWMTRTPGLLARVGRVLVPGGTTAAGRRWTTVPDLLDLADADVAAAVAAWRPGRMRTIAWPLDELGRWRDALVTLQAWEAWQVHGTWLESRLDTLGPEVRQRFERARAVSVEEAGTAHAVVDAARARIRELVGDRVVVLPATPTVAPALGAGLPERLAATRAPTLALTCIASIGGLPAVTVPLRTADDLPCGACLVAGPGRDHDLLDLVS</sequence>
<accession>A0ABN2BWG8</accession>
<reference evidence="2 3" key="1">
    <citation type="journal article" date="2019" name="Int. J. Syst. Evol. Microbiol.">
        <title>The Global Catalogue of Microorganisms (GCM) 10K type strain sequencing project: providing services to taxonomists for standard genome sequencing and annotation.</title>
        <authorList>
            <consortium name="The Broad Institute Genomics Platform"/>
            <consortium name="The Broad Institute Genome Sequencing Center for Infectious Disease"/>
            <person name="Wu L."/>
            <person name="Ma J."/>
        </authorList>
    </citation>
    <scope>NUCLEOTIDE SEQUENCE [LARGE SCALE GENOMIC DNA]</scope>
    <source>
        <strain evidence="2 3">JCM 14942</strain>
    </source>
</reference>
<dbReference type="InterPro" id="IPR023631">
    <property type="entry name" value="Amidase_dom"/>
</dbReference>
<name>A0ABN2BWG8_9ACTN</name>
<dbReference type="Pfam" id="PF01425">
    <property type="entry name" value="Amidase"/>
    <property type="match status" value="1"/>
</dbReference>
<organism evidence="2 3">
    <name type="scientific">Nocardioides humi</name>
    <dbReference type="NCBI Taxonomy" id="449461"/>
    <lineage>
        <taxon>Bacteria</taxon>
        <taxon>Bacillati</taxon>
        <taxon>Actinomycetota</taxon>
        <taxon>Actinomycetes</taxon>
        <taxon>Propionibacteriales</taxon>
        <taxon>Nocardioidaceae</taxon>
        <taxon>Nocardioides</taxon>
    </lineage>
</organism>
<dbReference type="PANTHER" id="PTHR46310:SF7">
    <property type="entry name" value="AMIDASE 1"/>
    <property type="match status" value="1"/>
</dbReference>
<evidence type="ECO:0000259" key="1">
    <source>
        <dbReference type="Pfam" id="PF01425"/>
    </source>
</evidence>
<protein>
    <submittedName>
        <fullName evidence="2">Amidase</fullName>
    </submittedName>
</protein>
<dbReference type="PANTHER" id="PTHR46310">
    <property type="entry name" value="AMIDASE 1"/>
    <property type="match status" value="1"/>
</dbReference>